<dbReference type="InterPro" id="IPR016195">
    <property type="entry name" value="Pol/histidinol_Pase-like"/>
</dbReference>
<accession>A0A7I9VIL8</accession>
<dbReference type="PANTHER" id="PTHR42924:SF3">
    <property type="entry name" value="POLYMERASE_HISTIDINOL PHOSPHATASE N-TERMINAL DOMAIN-CONTAINING PROTEIN"/>
    <property type="match status" value="1"/>
</dbReference>
<feature type="compositionally biased region" description="Gly residues" evidence="1">
    <location>
        <begin position="258"/>
        <end position="268"/>
    </location>
</feature>
<protein>
    <recommendedName>
        <fullName evidence="2">Polymerase/histidinol phosphatase N-terminal domain-containing protein</fullName>
    </recommendedName>
</protein>
<dbReference type="GO" id="GO:0004534">
    <property type="term" value="F:5'-3' RNA exonuclease activity"/>
    <property type="evidence" value="ECO:0007669"/>
    <property type="project" value="TreeGrafter"/>
</dbReference>
<evidence type="ECO:0000313" key="4">
    <source>
        <dbReference type="Proteomes" id="UP000503640"/>
    </source>
</evidence>
<dbReference type="Proteomes" id="UP000503640">
    <property type="component" value="Unassembled WGS sequence"/>
</dbReference>
<dbReference type="SUPFAM" id="SSF89550">
    <property type="entry name" value="PHP domain-like"/>
    <property type="match status" value="1"/>
</dbReference>
<dbReference type="EMBL" id="BJTG01000002">
    <property type="protein sequence ID" value="GEJ56252.1"/>
    <property type="molecule type" value="Genomic_DNA"/>
</dbReference>
<comment type="caution">
    <text evidence="3">The sequence shown here is derived from an EMBL/GenBank/DDBJ whole genome shotgun (WGS) entry which is preliminary data.</text>
</comment>
<dbReference type="Pfam" id="PF13263">
    <property type="entry name" value="PHP_C"/>
    <property type="match status" value="1"/>
</dbReference>
<sequence length="268" mass="29267">MTRVDYHFHTSYSYDGRATPPEILEAARRAGLTTVCVTDHDTIEGALALRALAGGALEVVIGCELTCDDGSHVIGLGLQTMFAERRLLEVMDAIHAQGGLVLLPHLFRRGSGVFRHELRRTPAFVEEVLARADLVECFNGRDTFEHNAASRAFAAERGLSSVASSDAHRASEVGSVFVEYDAAAPLHGRSPRRIWFPPQRELHEHPLKRAALELYHRHAGALPPFVREGYRAARRRLRKDDAGRGRGPAAPQYQLGTAGEGGQHAGGP</sequence>
<evidence type="ECO:0000256" key="1">
    <source>
        <dbReference type="SAM" id="MobiDB-lite"/>
    </source>
</evidence>
<gene>
    <name evidence="3" type="ORF">AMYX_09930</name>
</gene>
<dbReference type="PANTHER" id="PTHR42924">
    <property type="entry name" value="EXONUCLEASE"/>
    <property type="match status" value="1"/>
</dbReference>
<proteinExistence type="predicted"/>
<dbReference type="Gene3D" id="3.20.20.140">
    <property type="entry name" value="Metal-dependent hydrolases"/>
    <property type="match status" value="1"/>
</dbReference>
<dbReference type="AlphaFoldDB" id="A0A7I9VIL8"/>
<dbReference type="CDD" id="cd07432">
    <property type="entry name" value="PHP_HisPPase"/>
    <property type="match status" value="1"/>
</dbReference>
<dbReference type="GO" id="GO:0035312">
    <property type="term" value="F:5'-3' DNA exonuclease activity"/>
    <property type="evidence" value="ECO:0007669"/>
    <property type="project" value="TreeGrafter"/>
</dbReference>
<evidence type="ECO:0000313" key="3">
    <source>
        <dbReference type="EMBL" id="GEJ56252.1"/>
    </source>
</evidence>
<keyword evidence="4" id="KW-1185">Reference proteome</keyword>
<reference evidence="4" key="1">
    <citation type="journal article" date="2020" name="Appl. Environ. Microbiol.">
        <title>Diazotrophic Anaeromyxobacter Isolates from Soils.</title>
        <authorList>
            <person name="Masuda Y."/>
            <person name="Yamanaka H."/>
            <person name="Xu Z.X."/>
            <person name="Shiratori Y."/>
            <person name="Aono T."/>
            <person name="Amachi S."/>
            <person name="Senoo K."/>
            <person name="Itoh H."/>
        </authorList>
    </citation>
    <scope>NUCLEOTIDE SEQUENCE [LARGE SCALE GENOMIC DNA]</scope>
    <source>
        <strain evidence="4">R267</strain>
    </source>
</reference>
<dbReference type="InterPro" id="IPR052018">
    <property type="entry name" value="PHP_domain"/>
</dbReference>
<dbReference type="Pfam" id="PF02811">
    <property type="entry name" value="PHP"/>
    <property type="match status" value="1"/>
</dbReference>
<dbReference type="SMART" id="SM00481">
    <property type="entry name" value="POLIIIAc"/>
    <property type="match status" value="1"/>
</dbReference>
<organism evidence="3 4">
    <name type="scientific">Anaeromyxobacter diazotrophicus</name>
    <dbReference type="NCBI Taxonomy" id="2590199"/>
    <lineage>
        <taxon>Bacteria</taxon>
        <taxon>Pseudomonadati</taxon>
        <taxon>Myxococcota</taxon>
        <taxon>Myxococcia</taxon>
        <taxon>Myxococcales</taxon>
        <taxon>Cystobacterineae</taxon>
        <taxon>Anaeromyxobacteraceae</taxon>
        <taxon>Anaeromyxobacter</taxon>
    </lineage>
</organism>
<dbReference type="RefSeq" id="WP_176063552.1">
    <property type="nucleotide sequence ID" value="NZ_BJTG01000002.1"/>
</dbReference>
<evidence type="ECO:0000259" key="2">
    <source>
        <dbReference type="SMART" id="SM00481"/>
    </source>
</evidence>
<name>A0A7I9VIL8_9BACT</name>
<dbReference type="InterPro" id="IPR004013">
    <property type="entry name" value="PHP_dom"/>
</dbReference>
<feature type="domain" description="Polymerase/histidinol phosphatase N-terminal" evidence="2">
    <location>
        <begin position="4"/>
        <end position="69"/>
    </location>
</feature>
<dbReference type="InterPro" id="IPR003141">
    <property type="entry name" value="Pol/His_phosphatase_N"/>
</dbReference>
<feature type="region of interest" description="Disordered" evidence="1">
    <location>
        <begin position="237"/>
        <end position="268"/>
    </location>
</feature>